<comment type="caution">
    <text evidence="2">The sequence shown here is derived from an EMBL/GenBank/DDBJ whole genome shotgun (WGS) entry which is preliminary data.</text>
</comment>
<dbReference type="Proteomes" id="UP000756921">
    <property type="component" value="Unassembled WGS sequence"/>
</dbReference>
<evidence type="ECO:0000313" key="2">
    <source>
        <dbReference type="EMBL" id="KAF9732605.1"/>
    </source>
</evidence>
<name>A0A9P6GE04_9PLEO</name>
<evidence type="ECO:0000256" key="1">
    <source>
        <dbReference type="SAM" id="MobiDB-lite"/>
    </source>
</evidence>
<organism evidence="2 3">
    <name type="scientific">Paraphaeosphaeria minitans</name>
    <dbReference type="NCBI Taxonomy" id="565426"/>
    <lineage>
        <taxon>Eukaryota</taxon>
        <taxon>Fungi</taxon>
        <taxon>Dikarya</taxon>
        <taxon>Ascomycota</taxon>
        <taxon>Pezizomycotina</taxon>
        <taxon>Dothideomycetes</taxon>
        <taxon>Pleosporomycetidae</taxon>
        <taxon>Pleosporales</taxon>
        <taxon>Massarineae</taxon>
        <taxon>Didymosphaeriaceae</taxon>
        <taxon>Paraphaeosphaeria</taxon>
    </lineage>
</organism>
<accession>A0A9P6GE04</accession>
<dbReference type="EMBL" id="WJXW01000010">
    <property type="protein sequence ID" value="KAF9732605.1"/>
    <property type="molecule type" value="Genomic_DNA"/>
</dbReference>
<evidence type="ECO:0000313" key="3">
    <source>
        <dbReference type="Proteomes" id="UP000756921"/>
    </source>
</evidence>
<protein>
    <submittedName>
        <fullName evidence="2">Uncharacterized protein</fullName>
    </submittedName>
</protein>
<feature type="region of interest" description="Disordered" evidence="1">
    <location>
        <begin position="80"/>
        <end position="135"/>
    </location>
</feature>
<proteinExistence type="predicted"/>
<feature type="compositionally biased region" description="Basic and acidic residues" evidence="1">
    <location>
        <begin position="108"/>
        <end position="117"/>
    </location>
</feature>
<gene>
    <name evidence="2" type="ORF">PMIN01_09463</name>
</gene>
<dbReference type="AlphaFoldDB" id="A0A9P6GE04"/>
<keyword evidence="3" id="KW-1185">Reference proteome</keyword>
<sequence length="135" mass="14446">MTSRRCFDSACFTARELPRSLVSWLVARRASLTARRKDAGQVDAEDVYVASGFGIQILGEAALGREIRAPSAMCIGGDGAVRSGSASRPSDGPQVIRDISLGDEARDEEIRDADGDRTGGSIIKSEEKSEEEVVE</sequence>
<reference evidence="2" key="1">
    <citation type="journal article" date="2020" name="Mol. Plant Microbe Interact.">
        <title>Genome Sequence of the Biocontrol Agent Coniothyrium minitans strain Conio (IMI 134523).</title>
        <authorList>
            <person name="Patel D."/>
            <person name="Shittu T.A."/>
            <person name="Baroncelli R."/>
            <person name="Muthumeenakshi S."/>
            <person name="Osborne T.H."/>
            <person name="Janganan T.K."/>
            <person name="Sreenivasaprasad S."/>
        </authorList>
    </citation>
    <scope>NUCLEOTIDE SEQUENCE</scope>
    <source>
        <strain evidence="2">Conio</strain>
    </source>
</reference>